<comment type="similarity">
    <text evidence="1">Belongs to the CoA-transferase III family.</text>
</comment>
<keyword evidence="3" id="KW-1185">Reference proteome</keyword>
<comment type="caution">
    <text evidence="2">The sequence shown here is derived from an EMBL/GenBank/DDBJ whole genome shotgun (WGS) entry which is preliminary data.</text>
</comment>
<organism evidence="2 3">
    <name type="scientific">Armillaria tabescens</name>
    <name type="common">Ringless honey mushroom</name>
    <name type="synonym">Agaricus tabescens</name>
    <dbReference type="NCBI Taxonomy" id="1929756"/>
    <lineage>
        <taxon>Eukaryota</taxon>
        <taxon>Fungi</taxon>
        <taxon>Dikarya</taxon>
        <taxon>Basidiomycota</taxon>
        <taxon>Agaricomycotina</taxon>
        <taxon>Agaricomycetes</taxon>
        <taxon>Agaricomycetidae</taxon>
        <taxon>Agaricales</taxon>
        <taxon>Marasmiineae</taxon>
        <taxon>Physalacriaceae</taxon>
        <taxon>Desarmillaria</taxon>
    </lineage>
</organism>
<dbReference type="Gene3D" id="3.40.50.10540">
    <property type="entry name" value="Crotonobetainyl-coa:carnitine coa-transferase, domain 1"/>
    <property type="match status" value="1"/>
</dbReference>
<dbReference type="RefSeq" id="XP_060323665.1">
    <property type="nucleotide sequence ID" value="XM_060470299.1"/>
</dbReference>
<evidence type="ECO:0000313" key="2">
    <source>
        <dbReference type="EMBL" id="KAK0440657.1"/>
    </source>
</evidence>
<dbReference type="InterPro" id="IPR003673">
    <property type="entry name" value="CoA-Trfase_fam_III"/>
</dbReference>
<accession>A0AA39MNC1</accession>
<sequence length="170" mass="18817">MHFQNTPSASSNRGLRLNQPRIFKYYPAKKVLAIDRGPNCAQSQHCVNQTFGRPKSRKLSLIGRAKKTVEKVIEAMNAAGVPVGWVMNMRDIVEKHNQAHRAIQDVLVDGKDGEGWNVEIPGTFPRIEGFEFTPSWAGPALGDHTDVVLEEMLGLGKEDVENLRGDGIIS</sequence>
<gene>
    <name evidence="2" type="ORF">EV420DRAFT_1485866</name>
</gene>
<proteinExistence type="inferred from homology"/>
<dbReference type="AlphaFoldDB" id="A0AA39MNC1"/>
<name>A0AA39MNC1_ARMTA</name>
<dbReference type="EMBL" id="JAUEPS010000075">
    <property type="protein sequence ID" value="KAK0440657.1"/>
    <property type="molecule type" value="Genomic_DNA"/>
</dbReference>
<protein>
    <recommendedName>
        <fullName evidence="4">CoA-transferase family III</fullName>
    </recommendedName>
</protein>
<evidence type="ECO:0008006" key="4">
    <source>
        <dbReference type="Google" id="ProtNLM"/>
    </source>
</evidence>
<dbReference type="SUPFAM" id="SSF89796">
    <property type="entry name" value="CoA-transferase family III (CaiB/BaiF)"/>
    <property type="match status" value="1"/>
</dbReference>
<dbReference type="Pfam" id="PF02515">
    <property type="entry name" value="CoA_transf_3"/>
    <property type="match status" value="1"/>
</dbReference>
<evidence type="ECO:0000256" key="1">
    <source>
        <dbReference type="ARBA" id="ARBA00008383"/>
    </source>
</evidence>
<reference evidence="2" key="1">
    <citation type="submission" date="2023-06" db="EMBL/GenBank/DDBJ databases">
        <authorList>
            <consortium name="Lawrence Berkeley National Laboratory"/>
            <person name="Ahrendt S."/>
            <person name="Sahu N."/>
            <person name="Indic B."/>
            <person name="Wong-Bajracharya J."/>
            <person name="Merenyi Z."/>
            <person name="Ke H.-M."/>
            <person name="Monk M."/>
            <person name="Kocsube S."/>
            <person name="Drula E."/>
            <person name="Lipzen A."/>
            <person name="Balint B."/>
            <person name="Henrissat B."/>
            <person name="Andreopoulos B."/>
            <person name="Martin F.M."/>
            <person name="Harder C.B."/>
            <person name="Rigling D."/>
            <person name="Ford K.L."/>
            <person name="Foster G.D."/>
            <person name="Pangilinan J."/>
            <person name="Papanicolaou A."/>
            <person name="Barry K."/>
            <person name="LaButti K."/>
            <person name="Viragh M."/>
            <person name="Koriabine M."/>
            <person name="Yan M."/>
            <person name="Riley R."/>
            <person name="Champramary S."/>
            <person name="Plett K.L."/>
            <person name="Tsai I.J."/>
            <person name="Slot J."/>
            <person name="Sipos G."/>
            <person name="Plett J."/>
            <person name="Nagy L.G."/>
            <person name="Grigoriev I.V."/>
        </authorList>
    </citation>
    <scope>NUCLEOTIDE SEQUENCE</scope>
    <source>
        <strain evidence="2">CCBAS 213</strain>
    </source>
</reference>
<dbReference type="GeneID" id="85353847"/>
<dbReference type="Proteomes" id="UP001175211">
    <property type="component" value="Unassembled WGS sequence"/>
</dbReference>
<dbReference type="GO" id="GO:0003824">
    <property type="term" value="F:catalytic activity"/>
    <property type="evidence" value="ECO:0007669"/>
    <property type="project" value="InterPro"/>
</dbReference>
<dbReference type="InterPro" id="IPR023606">
    <property type="entry name" value="CoA-Trfase_III_dom_1_sf"/>
</dbReference>
<evidence type="ECO:0000313" key="3">
    <source>
        <dbReference type="Proteomes" id="UP001175211"/>
    </source>
</evidence>